<feature type="region of interest" description="Disordered" evidence="1">
    <location>
        <begin position="1"/>
        <end position="364"/>
    </location>
</feature>
<feature type="compositionally biased region" description="Basic and acidic residues" evidence="1">
    <location>
        <begin position="216"/>
        <end position="239"/>
    </location>
</feature>
<dbReference type="SUPFAM" id="SSF51045">
    <property type="entry name" value="WW domain"/>
    <property type="match status" value="1"/>
</dbReference>
<feature type="compositionally biased region" description="Low complexity" evidence="1">
    <location>
        <begin position="340"/>
        <end position="349"/>
    </location>
</feature>
<evidence type="ECO:0000313" key="3">
    <source>
        <dbReference type="EMBL" id="GAC71433.1"/>
    </source>
</evidence>
<feature type="domain" description="WW" evidence="2">
    <location>
        <begin position="109"/>
        <end position="144"/>
    </location>
</feature>
<dbReference type="InterPro" id="IPR001202">
    <property type="entry name" value="WW_dom"/>
</dbReference>
<dbReference type="PROSITE" id="PS50020">
    <property type="entry name" value="WW_DOMAIN_2"/>
    <property type="match status" value="1"/>
</dbReference>
<dbReference type="Proteomes" id="UP000011976">
    <property type="component" value="Unassembled WGS sequence"/>
</dbReference>
<reference evidence="4" key="1">
    <citation type="journal article" date="2013" name="Genome Announc.">
        <title>Genome sequence of the basidiomycetous yeast Pseudozyma antarctica T-34, a producer of the glycolipid biosurfactants mannosylerythritol lipids.</title>
        <authorList>
            <person name="Morita T."/>
            <person name="Koike H."/>
            <person name="Koyama Y."/>
            <person name="Hagiwara H."/>
            <person name="Ito E."/>
            <person name="Fukuoka T."/>
            <person name="Imura T."/>
            <person name="Machida M."/>
            <person name="Kitamoto D."/>
        </authorList>
    </citation>
    <scope>NUCLEOTIDE SEQUENCE [LARGE SCALE GENOMIC DNA]</scope>
    <source>
        <strain evidence="4">T-34</strain>
    </source>
</reference>
<dbReference type="OrthoDB" id="548295at2759"/>
<dbReference type="Pfam" id="PF00397">
    <property type="entry name" value="WW"/>
    <property type="match status" value="1"/>
</dbReference>
<organism evidence="3 4">
    <name type="scientific">Pseudozyma antarctica (strain T-34)</name>
    <name type="common">Yeast</name>
    <name type="synonym">Candida antarctica</name>
    <dbReference type="NCBI Taxonomy" id="1151754"/>
    <lineage>
        <taxon>Eukaryota</taxon>
        <taxon>Fungi</taxon>
        <taxon>Dikarya</taxon>
        <taxon>Basidiomycota</taxon>
        <taxon>Ustilaginomycotina</taxon>
        <taxon>Ustilaginomycetes</taxon>
        <taxon>Ustilaginales</taxon>
        <taxon>Ustilaginaceae</taxon>
        <taxon>Moesziomyces</taxon>
    </lineage>
</organism>
<dbReference type="Gene3D" id="2.20.70.10">
    <property type="match status" value="1"/>
</dbReference>
<evidence type="ECO:0000256" key="1">
    <source>
        <dbReference type="SAM" id="MobiDB-lite"/>
    </source>
</evidence>
<protein>
    <recommendedName>
        <fullName evidence="2">WW domain-containing protein</fullName>
    </recommendedName>
</protein>
<evidence type="ECO:0000259" key="2">
    <source>
        <dbReference type="PROSITE" id="PS50020"/>
    </source>
</evidence>
<gene>
    <name evidence="3" type="ORF">PANT_3d00035</name>
</gene>
<feature type="compositionally biased region" description="Low complexity" evidence="1">
    <location>
        <begin position="184"/>
        <end position="197"/>
    </location>
</feature>
<evidence type="ECO:0000313" key="4">
    <source>
        <dbReference type="Proteomes" id="UP000011976"/>
    </source>
</evidence>
<feature type="compositionally biased region" description="Basic and acidic residues" evidence="1">
    <location>
        <begin position="62"/>
        <end position="73"/>
    </location>
</feature>
<feature type="compositionally biased region" description="Basic residues" evidence="1">
    <location>
        <begin position="155"/>
        <end position="166"/>
    </location>
</feature>
<dbReference type="InterPro" id="IPR036020">
    <property type="entry name" value="WW_dom_sf"/>
</dbReference>
<feature type="compositionally biased region" description="Polar residues" evidence="1">
    <location>
        <begin position="82"/>
        <end position="96"/>
    </location>
</feature>
<sequence>MLEEEEAVDYGEDELLAPTHAQNEVQLTLDGDDTPADTDAGATPDDVKSPPTPAAVEVAAEASKDERQADAKEPSSAPEQPVASSGKSESHSNGAGNKTDGSRRKSHKEGLPAGWREIASRSGDGEVYYYNERTGESSWQRPGAARTQPSASTPKSKKKNKKKNKRAREVAQAAQAPNGKPDAKVAAGDAKDAAAQGLSIKGAAQRKAEPSQPKPDTSKNGKRKREERSDVGSKPKANESKANGVGSGTKASVEKRPRADERRDVRAEERREARSNDVRRTGDSWRPSTDSSARSRPDQRARDESRRPDARDHRRDTRDTRDTRERDYARHDRERDQSSSHRNASSINSTHAQHKRQWGTVSSK</sequence>
<dbReference type="SMART" id="SM00456">
    <property type="entry name" value="WW"/>
    <property type="match status" value="1"/>
</dbReference>
<feature type="compositionally biased region" description="Acidic residues" evidence="1">
    <location>
        <begin position="1"/>
        <end position="15"/>
    </location>
</feature>
<feature type="compositionally biased region" description="Basic and acidic residues" evidence="1">
    <location>
        <begin position="293"/>
        <end position="339"/>
    </location>
</feature>
<dbReference type="AlphaFoldDB" id="M9MAA1"/>
<name>M9MAA1_PSEA3</name>
<dbReference type="STRING" id="1151754.M9MAA1"/>
<proteinExistence type="predicted"/>
<dbReference type="EMBL" id="DF196769">
    <property type="protein sequence ID" value="GAC71433.1"/>
    <property type="molecule type" value="Genomic_DNA"/>
</dbReference>
<accession>M9MAA1</accession>
<dbReference type="CDD" id="cd00201">
    <property type="entry name" value="WW"/>
    <property type="match status" value="1"/>
</dbReference>
<feature type="compositionally biased region" description="Basic and acidic residues" evidence="1">
    <location>
        <begin position="252"/>
        <end position="283"/>
    </location>
</feature>